<organism evidence="2 3">
    <name type="scientific">Cyclocybe aegerita</name>
    <name type="common">Black poplar mushroom</name>
    <name type="synonym">Agrocybe aegerita</name>
    <dbReference type="NCBI Taxonomy" id="1973307"/>
    <lineage>
        <taxon>Eukaryota</taxon>
        <taxon>Fungi</taxon>
        <taxon>Dikarya</taxon>
        <taxon>Basidiomycota</taxon>
        <taxon>Agaricomycotina</taxon>
        <taxon>Agaricomycetes</taxon>
        <taxon>Agaricomycetidae</taxon>
        <taxon>Agaricales</taxon>
        <taxon>Agaricineae</taxon>
        <taxon>Bolbitiaceae</taxon>
        <taxon>Cyclocybe</taxon>
    </lineage>
</organism>
<sequence>MQNNVGTHTIGPIHVLPDDLLALIFDNNISPTARENSGLKDTLVASRVCRSWRALLLSSPSLWASLIDLGCLTLKGISEVMNRTGDAPLSVYANESLDYTRACEHLLPILAQHFHRIRHLRIFINLRPLTFEMGRPVYPTIKSSDWEPLFRAAPYLEHFDLTFHSWRRRKVPIFRPGLFGGQAARLRTLCVSSSALHPLDLNAPWVPQLRHLEFKEEQVLESITSTAWLSALKSMPQLEFFALKSNFMPFNHFTDEESTFPSDLSAVYLPSLTNLLLDIRGLMNATLLLKYILPAPNCRMHLTVNVTEYITPPGEELSELQTLFTSALSSHLQRWFSERITPSSRPSISLDVDVRSITVELQPCLHGVNASTHASLPWHLRLDSGYSGTSSWTFPLDAFSPFDLGVITELELGTDSAARCDSSVVSFLRSLCNVHTLRAGAKTLDVLASVGNLNPLGLSESEGILFPELECVKVKYLIQDPATPSSRSGHEPSRGEPETELWRPVRSFLDWRERMGSPVRVLDLTDRESAGKHVPELGDSNGMGLLYIRSWA</sequence>
<proteinExistence type="predicted"/>
<protein>
    <recommendedName>
        <fullName evidence="1">F-box domain-containing protein</fullName>
    </recommendedName>
</protein>
<feature type="domain" description="F-box" evidence="1">
    <location>
        <begin position="14"/>
        <end position="66"/>
    </location>
</feature>
<dbReference type="EMBL" id="CACVBS010000062">
    <property type="protein sequence ID" value="CAA7267680.1"/>
    <property type="molecule type" value="Genomic_DNA"/>
</dbReference>
<name>A0A8S0WF72_CYCAE</name>
<accession>A0A8S0WF72</accession>
<dbReference type="AlphaFoldDB" id="A0A8S0WF72"/>
<dbReference type="OrthoDB" id="2269034at2759"/>
<dbReference type="SUPFAM" id="SSF81383">
    <property type="entry name" value="F-box domain"/>
    <property type="match status" value="1"/>
</dbReference>
<dbReference type="InterPro" id="IPR001810">
    <property type="entry name" value="F-box_dom"/>
</dbReference>
<dbReference type="Pfam" id="PF12937">
    <property type="entry name" value="F-box-like"/>
    <property type="match status" value="1"/>
</dbReference>
<evidence type="ECO:0000313" key="2">
    <source>
        <dbReference type="EMBL" id="CAA7267680.1"/>
    </source>
</evidence>
<dbReference type="Gene3D" id="1.20.1280.50">
    <property type="match status" value="1"/>
</dbReference>
<dbReference type="Proteomes" id="UP000467700">
    <property type="component" value="Unassembled WGS sequence"/>
</dbReference>
<evidence type="ECO:0000259" key="1">
    <source>
        <dbReference type="Pfam" id="PF12937"/>
    </source>
</evidence>
<gene>
    <name evidence="2" type="ORF">AAE3_LOCUS10003</name>
</gene>
<dbReference type="InterPro" id="IPR036047">
    <property type="entry name" value="F-box-like_dom_sf"/>
</dbReference>
<reference evidence="2 3" key="1">
    <citation type="submission" date="2020-01" db="EMBL/GenBank/DDBJ databases">
        <authorList>
            <person name="Gupta K D."/>
        </authorList>
    </citation>
    <scope>NUCLEOTIDE SEQUENCE [LARGE SCALE GENOMIC DNA]</scope>
</reference>
<evidence type="ECO:0000313" key="3">
    <source>
        <dbReference type="Proteomes" id="UP000467700"/>
    </source>
</evidence>
<keyword evidence="3" id="KW-1185">Reference proteome</keyword>
<comment type="caution">
    <text evidence="2">The sequence shown here is derived from an EMBL/GenBank/DDBJ whole genome shotgun (WGS) entry which is preliminary data.</text>
</comment>